<dbReference type="RefSeq" id="WP_126702673.1">
    <property type="nucleotide sequence ID" value="NZ_RWKW01000165.1"/>
</dbReference>
<feature type="transmembrane region" description="Helical" evidence="2">
    <location>
        <begin position="44"/>
        <end position="69"/>
    </location>
</feature>
<evidence type="ECO:0000313" key="4">
    <source>
        <dbReference type="Proteomes" id="UP000278398"/>
    </source>
</evidence>
<keyword evidence="2" id="KW-0812">Transmembrane</keyword>
<sequence>MKAAIERRWSRASLRSAGLAYFATVLLLIAGLSHRYGLLETVPFLGVLLIVALLAAAGIGLACAGFVDLWERGDRGGRRALASGIVCCLLLAPYALSAWRVLDHPGLVDVATDLDDPPAFRTLAAQRPAFANQIAPIDASRAQMIRTGYPGLTGRRYAVSPDQVMEQALALVADRGWTVVARHGIVAPPPDPAVEGEEEAAPAPPPIPAP</sequence>
<organism evidence="3 4">
    <name type="scientific">Aquibium carbonis</name>
    <dbReference type="NCBI Taxonomy" id="2495581"/>
    <lineage>
        <taxon>Bacteria</taxon>
        <taxon>Pseudomonadati</taxon>
        <taxon>Pseudomonadota</taxon>
        <taxon>Alphaproteobacteria</taxon>
        <taxon>Hyphomicrobiales</taxon>
        <taxon>Phyllobacteriaceae</taxon>
        <taxon>Aquibium</taxon>
    </lineage>
</organism>
<dbReference type="OrthoDB" id="1523552at2"/>
<accession>A0A429YCV0</accession>
<comment type="caution">
    <text evidence="3">The sequence shown here is derived from an EMBL/GenBank/DDBJ whole genome shotgun (WGS) entry which is preliminary data.</text>
</comment>
<feature type="transmembrane region" description="Helical" evidence="2">
    <location>
        <begin position="81"/>
        <end position="102"/>
    </location>
</feature>
<feature type="transmembrane region" description="Helical" evidence="2">
    <location>
        <begin position="12"/>
        <end position="32"/>
    </location>
</feature>
<feature type="region of interest" description="Disordered" evidence="1">
    <location>
        <begin position="188"/>
        <end position="210"/>
    </location>
</feature>
<evidence type="ECO:0008006" key="5">
    <source>
        <dbReference type="Google" id="ProtNLM"/>
    </source>
</evidence>
<dbReference type="EMBL" id="RWKW01000165">
    <property type="protein sequence ID" value="RST79239.1"/>
    <property type="molecule type" value="Genomic_DNA"/>
</dbReference>
<keyword evidence="4" id="KW-1185">Reference proteome</keyword>
<feature type="non-terminal residue" evidence="3">
    <location>
        <position position="210"/>
    </location>
</feature>
<dbReference type="AlphaFoldDB" id="A0A429YCV0"/>
<gene>
    <name evidence="3" type="ORF">EJC49_25185</name>
</gene>
<name>A0A429YCV0_9HYPH</name>
<protein>
    <recommendedName>
        <fullName evidence="5">DUF1499 domain-containing protein</fullName>
    </recommendedName>
</protein>
<evidence type="ECO:0000256" key="2">
    <source>
        <dbReference type="SAM" id="Phobius"/>
    </source>
</evidence>
<keyword evidence="2" id="KW-1133">Transmembrane helix</keyword>
<evidence type="ECO:0000256" key="1">
    <source>
        <dbReference type="SAM" id="MobiDB-lite"/>
    </source>
</evidence>
<keyword evidence="2" id="KW-0472">Membrane</keyword>
<proteinExistence type="predicted"/>
<dbReference type="Proteomes" id="UP000278398">
    <property type="component" value="Unassembled WGS sequence"/>
</dbReference>
<reference evidence="3 4" key="1">
    <citation type="submission" date="2018-12" db="EMBL/GenBank/DDBJ databases">
        <title>Mesorhizobium carbonis sp. nov., isolated from coal mine water.</title>
        <authorList>
            <person name="Xin W."/>
            <person name="Xu Z."/>
            <person name="Xiang F."/>
            <person name="Zhang J."/>
            <person name="Xi L."/>
            <person name="Liu J."/>
        </authorList>
    </citation>
    <scope>NUCLEOTIDE SEQUENCE [LARGE SCALE GENOMIC DNA]</scope>
    <source>
        <strain evidence="3 4">B2.3</strain>
    </source>
</reference>
<evidence type="ECO:0000313" key="3">
    <source>
        <dbReference type="EMBL" id="RST79239.1"/>
    </source>
</evidence>